<feature type="compositionally biased region" description="Basic residues" evidence="1">
    <location>
        <begin position="541"/>
        <end position="550"/>
    </location>
</feature>
<organism evidence="3 4">
    <name type="scientific">Elsinoe batatas</name>
    <dbReference type="NCBI Taxonomy" id="2601811"/>
    <lineage>
        <taxon>Eukaryota</taxon>
        <taxon>Fungi</taxon>
        <taxon>Dikarya</taxon>
        <taxon>Ascomycota</taxon>
        <taxon>Pezizomycotina</taxon>
        <taxon>Dothideomycetes</taxon>
        <taxon>Dothideomycetidae</taxon>
        <taxon>Myriangiales</taxon>
        <taxon>Elsinoaceae</taxon>
        <taxon>Elsinoe</taxon>
    </lineage>
</organism>
<feature type="compositionally biased region" description="Basic and acidic residues" evidence="1">
    <location>
        <begin position="621"/>
        <end position="638"/>
    </location>
</feature>
<feature type="domain" description="Ubiquitin-like" evidence="2">
    <location>
        <begin position="435"/>
        <end position="518"/>
    </location>
</feature>
<feature type="compositionally biased region" description="Basic and acidic residues" evidence="1">
    <location>
        <begin position="112"/>
        <end position="148"/>
    </location>
</feature>
<accession>A0A8K0PE12</accession>
<feature type="region of interest" description="Disordered" evidence="1">
    <location>
        <begin position="327"/>
        <end position="346"/>
    </location>
</feature>
<comment type="caution">
    <text evidence="3">The sequence shown here is derived from an EMBL/GenBank/DDBJ whole genome shotgun (WGS) entry which is preliminary data.</text>
</comment>
<gene>
    <name evidence="3" type="ORF">KVT40_008644</name>
</gene>
<evidence type="ECO:0000256" key="1">
    <source>
        <dbReference type="SAM" id="MobiDB-lite"/>
    </source>
</evidence>
<proteinExistence type="predicted"/>
<feature type="compositionally biased region" description="Basic and acidic residues" evidence="1">
    <location>
        <begin position="224"/>
        <end position="233"/>
    </location>
</feature>
<sequence>MAGEPLRSPSHRASFSDHEERPYIPYRHVPRPGPAGYPASSESSASSISSIDEGPSDHIDLGDSASRDRPPRSHISARSRHSAAPAAHRAASALSRHSSSHHGAPLPPQARPESRDSGHYRRVVEREVSRERRVHHEAPPYPVDDHRRPYPPPRGESGSSLDSSESSSYDGPPHGRPYYGHPAYGPPPGYPPQQPYAMPRRPSHDYPGYGGHGALMQIPPPDPYYRDPRERYGGHNPYAMSPPPDPYYPDMRPPPRHHRPRPGSYYDSHYADAMVPVHQHHYPPPQYPPQPITYINPPAPPPAKSPAPPTPKEDDPELKRLQMELAMIREAQQRDKHAQEQAERERKIRLEAELAALQKMTADQEAQKKRAAEISAAEKAARENLEAEMKEKAEKTKAENDKKAAEEKKKMEDLEKKKKELEEDIKKAKGDPDSKKAPVRLKDSVLDRKFDFPWALAKKWSDTLKLLEQAYEAFPELHRRVLENRFELVGPDRQIILPSVWETTIQPGWEITLLMPPDPHQQMDPLMEQMMMMDLHGGAGGKKKHKSSSGKHKDGKSSSKDKDKRKKRGPDLVDAPMVPMPMGMPGPYPGGMAMPNGALFGTGPLPPPMDGLVDMDPASGRLEKDERGRRKREKEKAKKSSQSGGFLGFGKR</sequence>
<evidence type="ECO:0000259" key="2">
    <source>
        <dbReference type="Pfam" id="PF22893"/>
    </source>
</evidence>
<evidence type="ECO:0000313" key="4">
    <source>
        <dbReference type="Proteomes" id="UP000809789"/>
    </source>
</evidence>
<feature type="compositionally biased region" description="Low complexity" evidence="1">
    <location>
        <begin position="38"/>
        <end position="53"/>
    </location>
</feature>
<dbReference type="EMBL" id="JAESVG020000010">
    <property type="protein sequence ID" value="KAG8623668.1"/>
    <property type="molecule type" value="Genomic_DNA"/>
</dbReference>
<feature type="compositionally biased region" description="Pro residues" evidence="1">
    <location>
        <begin position="184"/>
        <end position="194"/>
    </location>
</feature>
<dbReference type="AlphaFoldDB" id="A0A8K0PE12"/>
<protein>
    <recommendedName>
        <fullName evidence="2">Ubiquitin-like domain-containing protein</fullName>
    </recommendedName>
</protein>
<feature type="compositionally biased region" description="Basic and acidic residues" evidence="1">
    <location>
        <begin position="379"/>
        <end position="415"/>
    </location>
</feature>
<feature type="compositionally biased region" description="Low complexity" evidence="1">
    <location>
        <begin position="82"/>
        <end position="104"/>
    </location>
</feature>
<feature type="region of interest" description="Disordered" evidence="1">
    <location>
        <begin position="360"/>
        <end position="415"/>
    </location>
</feature>
<feature type="compositionally biased region" description="Pro residues" evidence="1">
    <location>
        <begin position="578"/>
        <end position="588"/>
    </location>
</feature>
<reference evidence="3" key="1">
    <citation type="submission" date="2021-07" db="EMBL/GenBank/DDBJ databases">
        <title>Elsinoe batatas strain:CRI-CJ2 Genome sequencing and assembly.</title>
        <authorList>
            <person name="Huang L."/>
        </authorList>
    </citation>
    <scope>NUCLEOTIDE SEQUENCE</scope>
    <source>
        <strain evidence="3">CRI-CJ2</strain>
    </source>
</reference>
<evidence type="ECO:0000313" key="3">
    <source>
        <dbReference type="EMBL" id="KAG8623668.1"/>
    </source>
</evidence>
<dbReference type="Proteomes" id="UP000809789">
    <property type="component" value="Unassembled WGS sequence"/>
</dbReference>
<feature type="compositionally biased region" description="Low complexity" evidence="1">
    <location>
        <begin position="155"/>
        <end position="183"/>
    </location>
</feature>
<feature type="compositionally biased region" description="Pro residues" evidence="1">
    <location>
        <begin position="282"/>
        <end position="310"/>
    </location>
</feature>
<feature type="compositionally biased region" description="Basic and acidic residues" evidence="1">
    <location>
        <begin position="551"/>
        <end position="562"/>
    </location>
</feature>
<name>A0A8K0PE12_9PEZI</name>
<keyword evidence="4" id="KW-1185">Reference proteome</keyword>
<dbReference type="InterPro" id="IPR054464">
    <property type="entry name" value="ULD_fung"/>
</dbReference>
<feature type="region of interest" description="Disordered" evidence="1">
    <location>
        <begin position="536"/>
        <end position="652"/>
    </location>
</feature>
<dbReference type="Pfam" id="PF22893">
    <property type="entry name" value="ULD_2"/>
    <property type="match status" value="1"/>
</dbReference>
<feature type="region of interest" description="Disordered" evidence="1">
    <location>
        <begin position="1"/>
        <end position="319"/>
    </location>
</feature>
<feature type="compositionally biased region" description="Basic and acidic residues" evidence="1">
    <location>
        <begin position="55"/>
        <end position="71"/>
    </location>
</feature>
<feature type="compositionally biased region" description="Basic and acidic residues" evidence="1">
    <location>
        <begin position="331"/>
        <end position="346"/>
    </location>
</feature>
<dbReference type="OrthoDB" id="3045089at2759"/>
<feature type="compositionally biased region" description="Low complexity" evidence="1">
    <location>
        <begin position="589"/>
        <end position="598"/>
    </location>
</feature>